<dbReference type="Proteomes" id="UP000826234">
    <property type="component" value="Unassembled WGS sequence"/>
</dbReference>
<reference evidence="3 4" key="1">
    <citation type="journal article" date="2022" name="Gigascience">
        <title>A chromosome-level genome assembly and annotation of the desert horned lizard, Phrynosoma platyrhinos, provides insight into chromosomal rearrangements among reptiles.</title>
        <authorList>
            <person name="Koochekian N."/>
            <person name="Ascanio A."/>
            <person name="Farleigh K."/>
            <person name="Card D.C."/>
            <person name="Schield D.R."/>
            <person name="Castoe T.A."/>
            <person name="Jezkova T."/>
        </authorList>
    </citation>
    <scope>NUCLEOTIDE SEQUENCE [LARGE SCALE GENOMIC DNA]</scope>
    <source>
        <strain evidence="3">NK-2021</strain>
    </source>
</reference>
<gene>
    <name evidence="3" type="ORF">JD844_009754</name>
</gene>
<sequence>MTQEFGKQPSSEFTDTTTDPMTSISSENAPEPSFYKLSFIGTNRGLPNSTIKPGFPVPVKTNDPGVRQAARFGVYGYNNSSNDIYLFRESCINKATLQIVRGLKYTLNVEIRRTVCSKRPHPDLDRCAFQRNKKLRQKYRDDILLLDLEQELEMQADDIFSDLLNAKFISVLSGHCHTPLHYWWCTLILNKHSAAILKSGLYLGYRESKY</sequence>
<name>A0ABQ7TG88_PHRPL</name>
<feature type="domain" description="Cystatin" evidence="2">
    <location>
        <begin position="51"/>
        <end position="153"/>
    </location>
</feature>
<dbReference type="SUPFAM" id="SSF54403">
    <property type="entry name" value="Cystatin/monellin"/>
    <property type="match status" value="1"/>
</dbReference>
<accession>A0ABQ7TG88</accession>
<evidence type="ECO:0000313" key="3">
    <source>
        <dbReference type="EMBL" id="KAH0628492.1"/>
    </source>
</evidence>
<dbReference type="InterPro" id="IPR046350">
    <property type="entry name" value="Cystatin_sf"/>
</dbReference>
<dbReference type="CDD" id="cd00042">
    <property type="entry name" value="CY"/>
    <property type="match status" value="1"/>
</dbReference>
<protein>
    <recommendedName>
        <fullName evidence="2">Cystatin domain-containing protein</fullName>
    </recommendedName>
</protein>
<keyword evidence="4" id="KW-1185">Reference proteome</keyword>
<proteinExistence type="predicted"/>
<evidence type="ECO:0000259" key="2">
    <source>
        <dbReference type="SMART" id="SM00043"/>
    </source>
</evidence>
<dbReference type="InterPro" id="IPR000010">
    <property type="entry name" value="Cystatin_dom"/>
</dbReference>
<dbReference type="SMART" id="SM00043">
    <property type="entry name" value="CY"/>
    <property type="match status" value="1"/>
</dbReference>
<dbReference type="Pfam" id="PF00031">
    <property type="entry name" value="Cystatin"/>
    <property type="match status" value="1"/>
</dbReference>
<dbReference type="InterPro" id="IPR042886">
    <property type="entry name" value="Cystatin-F"/>
</dbReference>
<comment type="caution">
    <text evidence="3">The sequence shown here is derived from an EMBL/GenBank/DDBJ whole genome shotgun (WGS) entry which is preliminary data.</text>
</comment>
<dbReference type="Gene3D" id="3.10.450.10">
    <property type="match status" value="1"/>
</dbReference>
<feature type="compositionally biased region" description="Polar residues" evidence="1">
    <location>
        <begin position="1"/>
        <end position="28"/>
    </location>
</feature>
<dbReference type="EMBL" id="JAIPUX010000439">
    <property type="protein sequence ID" value="KAH0628492.1"/>
    <property type="molecule type" value="Genomic_DNA"/>
</dbReference>
<organism evidence="3 4">
    <name type="scientific">Phrynosoma platyrhinos</name>
    <name type="common">Desert horned lizard</name>
    <dbReference type="NCBI Taxonomy" id="52577"/>
    <lineage>
        <taxon>Eukaryota</taxon>
        <taxon>Metazoa</taxon>
        <taxon>Chordata</taxon>
        <taxon>Craniata</taxon>
        <taxon>Vertebrata</taxon>
        <taxon>Euteleostomi</taxon>
        <taxon>Lepidosauria</taxon>
        <taxon>Squamata</taxon>
        <taxon>Bifurcata</taxon>
        <taxon>Unidentata</taxon>
        <taxon>Episquamata</taxon>
        <taxon>Toxicofera</taxon>
        <taxon>Iguania</taxon>
        <taxon>Phrynosomatidae</taxon>
        <taxon>Phrynosomatinae</taxon>
        <taxon>Phrynosoma</taxon>
    </lineage>
</organism>
<dbReference type="PANTHER" id="PTHR47141">
    <property type="entry name" value="CYSTATIN-F"/>
    <property type="match status" value="1"/>
</dbReference>
<feature type="region of interest" description="Disordered" evidence="1">
    <location>
        <begin position="1"/>
        <end position="29"/>
    </location>
</feature>
<dbReference type="PANTHER" id="PTHR47141:SF1">
    <property type="entry name" value="CYSTATIN-F"/>
    <property type="match status" value="1"/>
</dbReference>
<evidence type="ECO:0000256" key="1">
    <source>
        <dbReference type="SAM" id="MobiDB-lite"/>
    </source>
</evidence>
<evidence type="ECO:0000313" key="4">
    <source>
        <dbReference type="Proteomes" id="UP000826234"/>
    </source>
</evidence>